<dbReference type="Pfam" id="PF04314">
    <property type="entry name" value="PCuAC"/>
    <property type="match status" value="1"/>
</dbReference>
<gene>
    <name evidence="3" type="ORF">WNY59_00965</name>
</gene>
<dbReference type="SUPFAM" id="SSF110087">
    <property type="entry name" value="DR1885-like metal-binding protein"/>
    <property type="match status" value="1"/>
</dbReference>
<feature type="signal peptide" evidence="2">
    <location>
        <begin position="1"/>
        <end position="20"/>
    </location>
</feature>
<dbReference type="EMBL" id="JBBMQO010000001">
    <property type="protein sequence ID" value="MEM5500151.1"/>
    <property type="molecule type" value="Genomic_DNA"/>
</dbReference>
<evidence type="ECO:0000313" key="3">
    <source>
        <dbReference type="EMBL" id="MEM5500151.1"/>
    </source>
</evidence>
<evidence type="ECO:0000313" key="4">
    <source>
        <dbReference type="Proteomes" id="UP001477870"/>
    </source>
</evidence>
<dbReference type="InterPro" id="IPR036182">
    <property type="entry name" value="PCuAC_sf"/>
</dbReference>
<dbReference type="InterPro" id="IPR058248">
    <property type="entry name" value="Lxx211020-like"/>
</dbReference>
<dbReference type="InterPro" id="IPR007410">
    <property type="entry name" value="LpqE-like"/>
</dbReference>
<proteinExistence type="predicted"/>
<accession>A0ABU9T362</accession>
<dbReference type="Proteomes" id="UP001477870">
    <property type="component" value="Unassembled WGS sequence"/>
</dbReference>
<feature type="region of interest" description="Disordered" evidence="1">
    <location>
        <begin position="153"/>
        <end position="174"/>
    </location>
</feature>
<evidence type="ECO:0000256" key="1">
    <source>
        <dbReference type="SAM" id="MobiDB-lite"/>
    </source>
</evidence>
<comment type="caution">
    <text evidence="3">The sequence shown here is derived from an EMBL/GenBank/DDBJ whole genome shotgun (WGS) entry which is preliminary data.</text>
</comment>
<feature type="chain" id="PRO_5045610046" evidence="2">
    <location>
        <begin position="21"/>
        <end position="174"/>
    </location>
</feature>
<protein>
    <submittedName>
        <fullName evidence="3">Copper chaperone PCu(A)C</fullName>
    </submittedName>
</protein>
<keyword evidence="2" id="KW-0732">Signal</keyword>
<sequence>MKKLLLTFASLALMSAASFAHDYKVGELVINHPVMRETPANAPVSGGYMTIKNNGSEADRLLAVEVDFAGKSEIHEMSMSGEVMKMRKLEEGLEIPAGGEVKLMPGSYHLMFMQLEKQLTKGEKYDATLIFEKSGSVDVTLNVETLEEIKKSLGGEAMDHSHHGMEEGETKKAE</sequence>
<organism evidence="3 4">
    <name type="scientific">Ahrensia kielensis</name>
    <dbReference type="NCBI Taxonomy" id="76980"/>
    <lineage>
        <taxon>Bacteria</taxon>
        <taxon>Pseudomonadati</taxon>
        <taxon>Pseudomonadota</taxon>
        <taxon>Alphaproteobacteria</taxon>
        <taxon>Hyphomicrobiales</taxon>
        <taxon>Ahrensiaceae</taxon>
        <taxon>Ahrensia</taxon>
    </lineage>
</organism>
<evidence type="ECO:0000256" key="2">
    <source>
        <dbReference type="SAM" id="SignalP"/>
    </source>
</evidence>
<dbReference type="PANTHER" id="PTHR36302">
    <property type="entry name" value="BLR7088 PROTEIN"/>
    <property type="match status" value="1"/>
</dbReference>
<name>A0ABU9T362_9HYPH</name>
<dbReference type="RefSeq" id="WP_342846144.1">
    <property type="nucleotide sequence ID" value="NZ_JBBMQO010000001.1"/>
</dbReference>
<dbReference type="Gene3D" id="2.60.40.1890">
    <property type="entry name" value="PCu(A)C copper chaperone"/>
    <property type="match status" value="1"/>
</dbReference>
<reference evidence="3 4" key="1">
    <citation type="submission" date="2024-03" db="EMBL/GenBank/DDBJ databases">
        <title>Community enrichment and isolation of bacterial strains for fucoidan degradation.</title>
        <authorList>
            <person name="Sichert A."/>
        </authorList>
    </citation>
    <scope>NUCLEOTIDE SEQUENCE [LARGE SCALE GENOMIC DNA]</scope>
    <source>
        <strain evidence="3 4">AS62</strain>
    </source>
</reference>
<dbReference type="PANTHER" id="PTHR36302:SF1">
    <property type="entry name" value="COPPER CHAPERONE PCU(A)C"/>
    <property type="match status" value="1"/>
</dbReference>
<keyword evidence="4" id="KW-1185">Reference proteome</keyword>